<reference evidence="1" key="1">
    <citation type="journal article" date="2020" name="Fungal Divers.">
        <title>Resolving the Mortierellaceae phylogeny through synthesis of multi-gene phylogenetics and phylogenomics.</title>
        <authorList>
            <person name="Vandepol N."/>
            <person name="Liber J."/>
            <person name="Desiro A."/>
            <person name="Na H."/>
            <person name="Kennedy M."/>
            <person name="Barry K."/>
            <person name="Grigoriev I.V."/>
            <person name="Miller A.N."/>
            <person name="O'Donnell K."/>
            <person name="Stajich J.E."/>
            <person name="Bonito G."/>
        </authorList>
    </citation>
    <scope>NUCLEOTIDE SEQUENCE</scope>
    <source>
        <strain evidence="1">KOD1015</strain>
    </source>
</reference>
<evidence type="ECO:0000313" key="1">
    <source>
        <dbReference type="EMBL" id="KAF9583148.1"/>
    </source>
</evidence>
<gene>
    <name evidence="1" type="ORF">BGW38_010141</name>
</gene>
<protein>
    <submittedName>
        <fullName evidence="1">Uncharacterized protein</fullName>
    </submittedName>
</protein>
<organism evidence="1 2">
    <name type="scientific">Lunasporangiospora selenospora</name>
    <dbReference type="NCBI Taxonomy" id="979761"/>
    <lineage>
        <taxon>Eukaryota</taxon>
        <taxon>Fungi</taxon>
        <taxon>Fungi incertae sedis</taxon>
        <taxon>Mucoromycota</taxon>
        <taxon>Mortierellomycotina</taxon>
        <taxon>Mortierellomycetes</taxon>
        <taxon>Mortierellales</taxon>
        <taxon>Mortierellaceae</taxon>
        <taxon>Lunasporangiospora</taxon>
    </lineage>
</organism>
<accession>A0A9P6KFN1</accession>
<dbReference type="Proteomes" id="UP000780801">
    <property type="component" value="Unassembled WGS sequence"/>
</dbReference>
<sequence>MATVKSRFDAMPSSPQTEDGPWLATYSRGLCSIYPKDDDDCWDYLLSTQPDNVFSHLPDIQSANAAPAETAIAPEGQARKRPPTMTLPSETAPTAADIPFAMLSPASLSHALCKFGFDCIDYFTATQEEELASEPARRPSSRLGLNGPNGQTDCLHSVLAQDLNTDWKMGLAAAVCGKRTAALERKRALSRSMSQEEILASVNGDPWFTALDRLSRWDEVAYR</sequence>
<dbReference type="EMBL" id="JAABOA010000796">
    <property type="protein sequence ID" value="KAF9583148.1"/>
    <property type="molecule type" value="Genomic_DNA"/>
</dbReference>
<name>A0A9P6KFN1_9FUNG</name>
<comment type="caution">
    <text evidence="1">The sequence shown here is derived from an EMBL/GenBank/DDBJ whole genome shotgun (WGS) entry which is preliminary data.</text>
</comment>
<dbReference type="AlphaFoldDB" id="A0A9P6KFN1"/>
<evidence type="ECO:0000313" key="2">
    <source>
        <dbReference type="Proteomes" id="UP000780801"/>
    </source>
</evidence>
<proteinExistence type="predicted"/>
<keyword evidence="2" id="KW-1185">Reference proteome</keyword>
<dbReference type="OrthoDB" id="2434907at2759"/>